<proteinExistence type="inferred from homology"/>
<keyword evidence="3 6" id="KW-0931">ER-Golgi transport</keyword>
<evidence type="ECO:0000256" key="4">
    <source>
        <dbReference type="ARBA" id="ARBA00023034"/>
    </source>
</evidence>
<comment type="subunit">
    <text evidence="6">Part of the multisubunit transport protein particle (TRAPP) complex.</text>
</comment>
<keyword evidence="1 6" id="KW-0813">Transport</keyword>
<dbReference type="InterPro" id="IPR007233">
    <property type="entry name" value="TRAPPC"/>
</dbReference>
<keyword evidence="4 6" id="KW-0333">Golgi apparatus</keyword>
<accession>A0A9P8AKL4</accession>
<evidence type="ECO:0000256" key="2">
    <source>
        <dbReference type="ARBA" id="ARBA00022824"/>
    </source>
</evidence>
<dbReference type="Gene3D" id="3.30.450.70">
    <property type="match status" value="1"/>
</dbReference>
<dbReference type="OrthoDB" id="3364529at2759"/>
<evidence type="ECO:0000256" key="5">
    <source>
        <dbReference type="ARBA" id="ARBA00038167"/>
    </source>
</evidence>
<dbReference type="Pfam" id="PF04099">
    <property type="entry name" value="Sybindin"/>
    <property type="match status" value="1"/>
</dbReference>
<dbReference type="GeneID" id="66115708"/>
<comment type="subcellular location">
    <subcellularLocation>
        <location evidence="6">Endoplasmic reticulum</location>
    </subcellularLocation>
    <subcellularLocation>
        <location evidence="6">Golgi apparatus</location>
        <location evidence="6">cis-Golgi network</location>
    </subcellularLocation>
</comment>
<dbReference type="SUPFAM" id="SSF64356">
    <property type="entry name" value="SNARE-like"/>
    <property type="match status" value="1"/>
</dbReference>
<dbReference type="GO" id="GO:0030008">
    <property type="term" value="C:TRAPP complex"/>
    <property type="evidence" value="ECO:0007669"/>
    <property type="project" value="UniProtKB-UniRule"/>
</dbReference>
<dbReference type="GO" id="GO:0005783">
    <property type="term" value="C:endoplasmic reticulum"/>
    <property type="evidence" value="ECO:0007669"/>
    <property type="project" value="UniProtKB-SubCell"/>
</dbReference>
<dbReference type="SMART" id="SM01399">
    <property type="entry name" value="Sybindin"/>
    <property type="match status" value="1"/>
</dbReference>
<gene>
    <name evidence="8" type="primary">BET5</name>
    <name evidence="8" type="ORF">KQ657_002334</name>
</gene>
<comment type="caution">
    <text evidence="8">The sequence shown here is derived from an EMBL/GenBank/DDBJ whole genome shotgun (WGS) entry which is preliminary data.</text>
</comment>
<dbReference type="RefSeq" id="XP_043051493.1">
    <property type="nucleotide sequence ID" value="XM_043193105.1"/>
</dbReference>
<comment type="similarity">
    <text evidence="5">Belongs to the TRAPP small subunits family. BET5 subfamily.</text>
</comment>
<evidence type="ECO:0000313" key="9">
    <source>
        <dbReference type="Proteomes" id="UP000790833"/>
    </source>
</evidence>
<dbReference type="AlphaFoldDB" id="A0A9P8AKL4"/>
<sequence length="212" mass="23358">MIYSFSIFDRHCNCIYNRRYIHDGPLLTQSKPSSVNLKNSIGDPLGVSITSLPPDNGSGDNFSPLGITTKSKESGSSSAINGPIPGYINKYNDSNASKLLFGIMYSLKNITAKLGDLASLFNTLKSFSTENFRVHFMESATGLKFVLATDNEVDNLQHILKELYTNYYLNHVVYNALSPVEFGTDANEHGKISNSDFINATDSFLTSLSVFK</sequence>
<reference evidence="8" key="1">
    <citation type="submission" date="2021-03" db="EMBL/GenBank/DDBJ databases">
        <authorList>
            <person name="Palmer J.M."/>
        </authorList>
    </citation>
    <scope>NUCLEOTIDE SEQUENCE</scope>
    <source>
        <strain evidence="8">ARV_011</strain>
    </source>
</reference>
<dbReference type="EMBL" id="JAHMUF010000002">
    <property type="protein sequence ID" value="KAG7195948.1"/>
    <property type="molecule type" value="Genomic_DNA"/>
</dbReference>
<dbReference type="PANTHER" id="PTHR23249">
    <property type="entry name" value="TRAFFICKING PROTEIN PARTICLE COMPLEX SUBUNIT"/>
    <property type="match status" value="1"/>
</dbReference>
<dbReference type="PANTHER" id="PTHR23249:SF16">
    <property type="entry name" value="TRAFFICKING PROTEIN PARTICLE COMPLEX SUBUNIT 1"/>
    <property type="match status" value="1"/>
</dbReference>
<evidence type="ECO:0000256" key="7">
    <source>
        <dbReference type="SAM" id="MobiDB-lite"/>
    </source>
</evidence>
<evidence type="ECO:0000256" key="6">
    <source>
        <dbReference type="RuleBase" id="RU366065"/>
    </source>
</evidence>
<evidence type="ECO:0000256" key="3">
    <source>
        <dbReference type="ARBA" id="ARBA00022892"/>
    </source>
</evidence>
<keyword evidence="9" id="KW-1185">Reference proteome</keyword>
<dbReference type="Proteomes" id="UP000790833">
    <property type="component" value="Unassembled WGS sequence"/>
</dbReference>
<dbReference type="InterPro" id="IPR011012">
    <property type="entry name" value="Longin-like_dom_sf"/>
</dbReference>
<protein>
    <recommendedName>
        <fullName evidence="6">Trafficking protein particle complex subunit</fullName>
    </recommendedName>
</protein>
<evidence type="ECO:0000313" key="8">
    <source>
        <dbReference type="EMBL" id="KAG7195948.1"/>
    </source>
</evidence>
<organism evidence="8 9">
    <name type="scientific">Scheffersomyces spartinae</name>
    <dbReference type="NCBI Taxonomy" id="45513"/>
    <lineage>
        <taxon>Eukaryota</taxon>
        <taxon>Fungi</taxon>
        <taxon>Dikarya</taxon>
        <taxon>Ascomycota</taxon>
        <taxon>Saccharomycotina</taxon>
        <taxon>Pichiomycetes</taxon>
        <taxon>Debaryomycetaceae</taxon>
        <taxon>Scheffersomyces</taxon>
    </lineage>
</organism>
<feature type="region of interest" description="Disordered" evidence="7">
    <location>
        <begin position="53"/>
        <end position="78"/>
    </location>
</feature>
<dbReference type="GO" id="GO:0006888">
    <property type="term" value="P:endoplasmic reticulum to Golgi vesicle-mediated transport"/>
    <property type="evidence" value="ECO:0007669"/>
    <property type="project" value="UniProtKB-UniRule"/>
</dbReference>
<keyword evidence="2 6" id="KW-0256">Endoplasmic reticulum</keyword>
<dbReference type="GO" id="GO:0005794">
    <property type="term" value="C:Golgi apparatus"/>
    <property type="evidence" value="ECO:0007669"/>
    <property type="project" value="UniProtKB-SubCell"/>
</dbReference>
<evidence type="ECO:0000256" key="1">
    <source>
        <dbReference type="ARBA" id="ARBA00022448"/>
    </source>
</evidence>
<name>A0A9P8AKL4_9ASCO</name>